<feature type="non-terminal residue" evidence="2">
    <location>
        <position position="1"/>
    </location>
</feature>
<organism evidence="2 3">
    <name type="scientific">Aphis craccivora</name>
    <name type="common">Cowpea aphid</name>
    <dbReference type="NCBI Taxonomy" id="307492"/>
    <lineage>
        <taxon>Eukaryota</taxon>
        <taxon>Metazoa</taxon>
        <taxon>Ecdysozoa</taxon>
        <taxon>Arthropoda</taxon>
        <taxon>Hexapoda</taxon>
        <taxon>Insecta</taxon>
        <taxon>Pterygota</taxon>
        <taxon>Neoptera</taxon>
        <taxon>Paraneoptera</taxon>
        <taxon>Hemiptera</taxon>
        <taxon>Sternorrhyncha</taxon>
        <taxon>Aphidomorpha</taxon>
        <taxon>Aphidoidea</taxon>
        <taxon>Aphididae</taxon>
        <taxon>Aphidini</taxon>
        <taxon>Aphis</taxon>
        <taxon>Aphis</taxon>
    </lineage>
</organism>
<dbReference type="AlphaFoldDB" id="A0A6G0ZKQ2"/>
<keyword evidence="1" id="KW-0472">Membrane</keyword>
<evidence type="ECO:0000313" key="3">
    <source>
        <dbReference type="Proteomes" id="UP000478052"/>
    </source>
</evidence>
<reference evidence="2 3" key="1">
    <citation type="submission" date="2019-08" db="EMBL/GenBank/DDBJ databases">
        <title>Whole genome of Aphis craccivora.</title>
        <authorList>
            <person name="Voronova N.V."/>
            <person name="Shulinski R.S."/>
            <person name="Bandarenka Y.V."/>
            <person name="Zhorov D.G."/>
            <person name="Warner D."/>
        </authorList>
    </citation>
    <scope>NUCLEOTIDE SEQUENCE [LARGE SCALE GENOMIC DNA]</scope>
    <source>
        <strain evidence="2">180601</strain>
        <tissue evidence="2">Whole Body</tissue>
    </source>
</reference>
<sequence>KIMMSEKLKNSTSITPEGHFFSRVTNLYLSPFKILTIMLLALLELSTVVVNAAPLTLENEWTAVVIPITRLPVTTHQVRKATKIEPFQKWWNLIASSYPKRSWTTAKYIPLYSTFSGFSYSSMDFGKNYNGRNPHDEKKIGKNKHEKNKGGKNCYDKHCGKNLHREHCNKNQYDKPFGKNRHEKHCAKNRNSDGCHGKNYHEQNKLQKMEKCKKRKEFIMDNKVIVNINKNRTPSTTLLPVKTTVPVLVSTTHKCAEQNSIFSFVDICILIYCICFLIAVCLYIFH</sequence>
<keyword evidence="1" id="KW-1133">Transmembrane helix</keyword>
<name>A0A6G0ZKQ2_APHCR</name>
<dbReference type="EMBL" id="VUJU01000267">
    <property type="protein sequence ID" value="KAF0771653.1"/>
    <property type="molecule type" value="Genomic_DNA"/>
</dbReference>
<dbReference type="OrthoDB" id="10363826at2759"/>
<gene>
    <name evidence="2" type="ORF">FWK35_00001256</name>
</gene>
<dbReference type="Proteomes" id="UP000478052">
    <property type="component" value="Unassembled WGS sequence"/>
</dbReference>
<evidence type="ECO:0000256" key="1">
    <source>
        <dbReference type="SAM" id="Phobius"/>
    </source>
</evidence>
<keyword evidence="1" id="KW-0812">Transmembrane</keyword>
<protein>
    <submittedName>
        <fullName evidence="2">Uncharacterized protein</fullName>
    </submittedName>
</protein>
<keyword evidence="3" id="KW-1185">Reference proteome</keyword>
<proteinExistence type="predicted"/>
<feature type="transmembrane region" description="Helical" evidence="1">
    <location>
        <begin position="261"/>
        <end position="285"/>
    </location>
</feature>
<accession>A0A6G0ZKQ2</accession>
<comment type="caution">
    <text evidence="2">The sequence shown here is derived from an EMBL/GenBank/DDBJ whole genome shotgun (WGS) entry which is preliminary data.</text>
</comment>
<evidence type="ECO:0000313" key="2">
    <source>
        <dbReference type="EMBL" id="KAF0771653.1"/>
    </source>
</evidence>